<protein>
    <submittedName>
        <fullName evidence="1">Uncharacterized protein</fullName>
    </submittedName>
</protein>
<keyword evidence="2" id="KW-1185">Reference proteome</keyword>
<sequence length="230" mass="26866">MNKVEIKNFLGSEVRVVNNEYIVLKDMFNALGRVKEDGTWTSERKKMLNFLEGIEKLTDHETLVVTSKGKKKSREYQEVECLKIETVPVVLTQFKPTNRKGKEAIDKWFEFMKFVNELLVSVKAHNFIIEDTELEKIDRDRLHRLGGSPMKMATMVNYAMGVIITGEKIKISKPDLKSYQNQITIDLLEARRYWIEEFIRAYKITKSHSESNRLALEFTLEHYGLNEKVA</sequence>
<reference evidence="1 2" key="1">
    <citation type="journal article" date="2021" name="Sci. Rep.">
        <title>The distribution of antibiotic resistance genes in chicken gut microbiota commensals.</title>
        <authorList>
            <person name="Juricova H."/>
            <person name="Matiasovicova J."/>
            <person name="Kubasova T."/>
            <person name="Cejkova D."/>
            <person name="Rychlik I."/>
        </authorList>
    </citation>
    <scope>NUCLEOTIDE SEQUENCE [LARGE SCALE GENOMIC DNA]</scope>
    <source>
        <strain evidence="1 2">An435</strain>
    </source>
</reference>
<evidence type="ECO:0000313" key="1">
    <source>
        <dbReference type="EMBL" id="MBM6819956.1"/>
    </source>
</evidence>
<dbReference type="RefSeq" id="WP_204572424.1">
    <property type="nucleotide sequence ID" value="NZ_JACJLL010000073.1"/>
</dbReference>
<dbReference type="Proteomes" id="UP000767334">
    <property type="component" value="Unassembled WGS sequence"/>
</dbReference>
<comment type="caution">
    <text evidence="1">The sequence shown here is derived from an EMBL/GenBank/DDBJ whole genome shotgun (WGS) entry which is preliminary data.</text>
</comment>
<gene>
    <name evidence="1" type="ORF">H6A19_11525</name>
</gene>
<organism evidence="1 2">
    <name type="scientific">Clostridium saudiense</name>
    <dbReference type="NCBI Taxonomy" id="1414720"/>
    <lineage>
        <taxon>Bacteria</taxon>
        <taxon>Bacillati</taxon>
        <taxon>Bacillota</taxon>
        <taxon>Clostridia</taxon>
        <taxon>Eubacteriales</taxon>
        <taxon>Clostridiaceae</taxon>
        <taxon>Clostridium</taxon>
    </lineage>
</organism>
<accession>A0ABS2FIY8</accession>
<name>A0ABS2FIY8_9CLOT</name>
<evidence type="ECO:0000313" key="2">
    <source>
        <dbReference type="Proteomes" id="UP000767334"/>
    </source>
</evidence>
<dbReference type="EMBL" id="JACJLL010000073">
    <property type="protein sequence ID" value="MBM6819956.1"/>
    <property type="molecule type" value="Genomic_DNA"/>
</dbReference>
<proteinExistence type="predicted"/>